<dbReference type="InterPro" id="IPR051059">
    <property type="entry name" value="VerF-like"/>
</dbReference>
<dbReference type="CDD" id="cd12148">
    <property type="entry name" value="fungal_TF_MHR"/>
    <property type="match status" value="1"/>
</dbReference>
<feature type="domain" description="C2H2-type" evidence="9">
    <location>
        <begin position="12"/>
        <end position="39"/>
    </location>
</feature>
<evidence type="ECO:0000256" key="5">
    <source>
        <dbReference type="ARBA" id="ARBA00022833"/>
    </source>
</evidence>
<gene>
    <name evidence="10" type="ORF">PV06_11802</name>
</gene>
<organism evidence="10 11">
    <name type="scientific">Exophiala oligosperma</name>
    <dbReference type="NCBI Taxonomy" id="215243"/>
    <lineage>
        <taxon>Eukaryota</taxon>
        <taxon>Fungi</taxon>
        <taxon>Dikarya</taxon>
        <taxon>Ascomycota</taxon>
        <taxon>Pezizomycotina</taxon>
        <taxon>Eurotiomycetes</taxon>
        <taxon>Chaetothyriomycetidae</taxon>
        <taxon>Chaetothyriales</taxon>
        <taxon>Herpotrichiellaceae</taxon>
        <taxon>Exophiala</taxon>
    </lineage>
</organism>
<keyword evidence="3" id="KW-0677">Repeat</keyword>
<dbReference type="Pfam" id="PF04082">
    <property type="entry name" value="Fungal_trans"/>
    <property type="match status" value="1"/>
</dbReference>
<feature type="region of interest" description="Disordered" evidence="8">
    <location>
        <begin position="71"/>
        <end position="96"/>
    </location>
</feature>
<reference evidence="10 11" key="1">
    <citation type="submission" date="2015-01" db="EMBL/GenBank/DDBJ databases">
        <title>The Genome Sequence of Exophiala oligosperma CBS72588.</title>
        <authorList>
            <consortium name="The Broad Institute Genomics Platform"/>
            <person name="Cuomo C."/>
            <person name="de Hoog S."/>
            <person name="Gorbushina A."/>
            <person name="Stielow B."/>
            <person name="Teixiera M."/>
            <person name="Abouelleil A."/>
            <person name="Chapman S.B."/>
            <person name="Priest M."/>
            <person name="Young S.K."/>
            <person name="Wortman J."/>
            <person name="Nusbaum C."/>
            <person name="Birren B."/>
        </authorList>
    </citation>
    <scope>NUCLEOTIDE SEQUENCE [LARGE SCALE GENOMIC DNA]</scope>
    <source>
        <strain evidence="10 11">CBS 72588</strain>
    </source>
</reference>
<dbReference type="VEuPathDB" id="FungiDB:PV06_11802"/>
<evidence type="ECO:0000256" key="1">
    <source>
        <dbReference type="ARBA" id="ARBA00004123"/>
    </source>
</evidence>
<dbReference type="SUPFAM" id="SSF57667">
    <property type="entry name" value="beta-beta-alpha zinc fingers"/>
    <property type="match status" value="1"/>
</dbReference>
<dbReference type="HOGENOM" id="CLU_387352_0_0_1"/>
<keyword evidence="5" id="KW-0862">Zinc</keyword>
<dbReference type="PANTHER" id="PTHR40626:SF34">
    <property type="entry name" value="ZINC FINGER PROTEIN YGR067C"/>
    <property type="match status" value="1"/>
</dbReference>
<dbReference type="Pfam" id="PF00096">
    <property type="entry name" value="zf-C2H2"/>
    <property type="match status" value="1"/>
</dbReference>
<dbReference type="PROSITE" id="PS00028">
    <property type="entry name" value="ZINC_FINGER_C2H2_1"/>
    <property type="match status" value="2"/>
</dbReference>
<dbReference type="InterPro" id="IPR013087">
    <property type="entry name" value="Znf_C2H2_type"/>
</dbReference>
<name>A0A0D2BED3_9EURO</name>
<evidence type="ECO:0000256" key="8">
    <source>
        <dbReference type="SAM" id="MobiDB-lite"/>
    </source>
</evidence>
<dbReference type="GO" id="GO:0000785">
    <property type="term" value="C:chromatin"/>
    <property type="evidence" value="ECO:0007669"/>
    <property type="project" value="TreeGrafter"/>
</dbReference>
<evidence type="ECO:0000256" key="6">
    <source>
        <dbReference type="ARBA" id="ARBA00023242"/>
    </source>
</evidence>
<dbReference type="PROSITE" id="PS50157">
    <property type="entry name" value="ZINC_FINGER_C2H2_2"/>
    <property type="match status" value="2"/>
</dbReference>
<dbReference type="GO" id="GO:0005634">
    <property type="term" value="C:nucleus"/>
    <property type="evidence" value="ECO:0007669"/>
    <property type="project" value="UniProtKB-SubCell"/>
</dbReference>
<dbReference type="RefSeq" id="XP_016256083.1">
    <property type="nucleotide sequence ID" value="XM_016413533.1"/>
</dbReference>
<keyword evidence="6" id="KW-0539">Nucleus</keyword>
<dbReference type="OrthoDB" id="6077919at2759"/>
<dbReference type="GO" id="GO:0000978">
    <property type="term" value="F:RNA polymerase II cis-regulatory region sequence-specific DNA binding"/>
    <property type="evidence" value="ECO:0007669"/>
    <property type="project" value="InterPro"/>
</dbReference>
<dbReference type="SMART" id="SM00355">
    <property type="entry name" value="ZnF_C2H2"/>
    <property type="match status" value="2"/>
</dbReference>
<evidence type="ECO:0000256" key="7">
    <source>
        <dbReference type="PROSITE-ProRule" id="PRU00042"/>
    </source>
</evidence>
<feature type="domain" description="C2H2-type" evidence="9">
    <location>
        <begin position="39"/>
        <end position="66"/>
    </location>
</feature>
<dbReference type="GO" id="GO:0008270">
    <property type="term" value="F:zinc ion binding"/>
    <property type="evidence" value="ECO:0007669"/>
    <property type="project" value="UniProtKB-KW"/>
</dbReference>
<dbReference type="AlphaFoldDB" id="A0A0D2BED3"/>
<dbReference type="GO" id="GO:0000981">
    <property type="term" value="F:DNA-binding transcription factor activity, RNA polymerase II-specific"/>
    <property type="evidence" value="ECO:0007669"/>
    <property type="project" value="InterPro"/>
</dbReference>
<dbReference type="InterPro" id="IPR007219">
    <property type="entry name" value="XnlR_reg_dom"/>
</dbReference>
<sequence length="647" mass="73523">MPVQLTDPIPPFNCALCSRTFKRQVHLARHLLSHSNAKHRCHTCGMYFHRADVLARHTSTHDLDNLVRRRRRRRGPIPPNLPAAPGTMVQTPDLESGSDWLDEAADSLLEGTAINSHIVPQNAYVPCIPGIQKEDFPSSPWTGDLSLYNWTFEDTTFDFLLPEPSPCSLDQPSSDPSPQLELCSITGIEELDPPRRLIFYQHFTQYFLPYMPTLHESTIQRRKEPPIVLSILAIGACFARDEVMADRLLEKAKSALEEDQMSPATRLQVLLHLSSFSLWNGSEGDHEWALSKAQELSRILQVVLRKETLCGQAPTWQEWMRREECLRAIISTFTFFCQLDYFFHVSTSLWVSDMDIPLPAPEKLWRIDSEAAWDLLSPIPEPPYFLHCFYALINVDSALAETRDQISYIGRNCLIHAVLSYIQRTKQDPQAFADRDAFCRRSALSEGKKAHLNMVLNLFKDVLVVNLEGAIPSHNRQLCLMFDTVNIVQIAGIEIHTGKFGDFKAMSPAAARQASVWSLEAFIMLSKLDMHTVLHAGRYEWSALASFALLQFSFALHQWATTIKTPRGDVRSAEDQSLLNRLKVALVRINQSVGRDEELCTQALKVWTMTVGRVANFHRSRIVIAKLRELVKEEQSAQRTETAEAPR</sequence>
<dbReference type="Gene3D" id="3.30.160.60">
    <property type="entry name" value="Classic Zinc Finger"/>
    <property type="match status" value="1"/>
</dbReference>
<accession>A0A0D2BED3</accession>
<evidence type="ECO:0000259" key="9">
    <source>
        <dbReference type="PROSITE" id="PS50157"/>
    </source>
</evidence>
<keyword evidence="4 7" id="KW-0863">Zinc-finger</keyword>
<dbReference type="GeneID" id="27363876"/>
<dbReference type="EMBL" id="KN847396">
    <property type="protein sequence ID" value="KIW35867.1"/>
    <property type="molecule type" value="Genomic_DNA"/>
</dbReference>
<evidence type="ECO:0000256" key="3">
    <source>
        <dbReference type="ARBA" id="ARBA00022737"/>
    </source>
</evidence>
<dbReference type="STRING" id="215243.A0A0D2BED3"/>
<keyword evidence="2" id="KW-0479">Metal-binding</keyword>
<dbReference type="InterPro" id="IPR036236">
    <property type="entry name" value="Znf_C2H2_sf"/>
</dbReference>
<keyword evidence="11" id="KW-1185">Reference proteome</keyword>
<proteinExistence type="predicted"/>
<dbReference type="PANTHER" id="PTHR40626">
    <property type="entry name" value="MIP31509P"/>
    <property type="match status" value="1"/>
</dbReference>
<dbReference type="Proteomes" id="UP000053342">
    <property type="component" value="Unassembled WGS sequence"/>
</dbReference>
<evidence type="ECO:0000256" key="2">
    <source>
        <dbReference type="ARBA" id="ARBA00022723"/>
    </source>
</evidence>
<evidence type="ECO:0000313" key="10">
    <source>
        <dbReference type="EMBL" id="KIW35867.1"/>
    </source>
</evidence>
<evidence type="ECO:0000256" key="4">
    <source>
        <dbReference type="ARBA" id="ARBA00022771"/>
    </source>
</evidence>
<evidence type="ECO:0000313" key="11">
    <source>
        <dbReference type="Proteomes" id="UP000053342"/>
    </source>
</evidence>
<dbReference type="GO" id="GO:0006351">
    <property type="term" value="P:DNA-templated transcription"/>
    <property type="evidence" value="ECO:0007669"/>
    <property type="project" value="InterPro"/>
</dbReference>
<comment type="subcellular location">
    <subcellularLocation>
        <location evidence="1">Nucleus</location>
    </subcellularLocation>
</comment>
<protein>
    <recommendedName>
        <fullName evidence="9">C2H2-type domain-containing protein</fullName>
    </recommendedName>
</protein>